<evidence type="ECO:0000256" key="1">
    <source>
        <dbReference type="SAM" id="SignalP"/>
    </source>
</evidence>
<feature type="signal peptide" evidence="1">
    <location>
        <begin position="1"/>
        <end position="19"/>
    </location>
</feature>
<name>A0A7C9UXH8_9PROT</name>
<keyword evidence="1" id="KW-0732">Signal</keyword>
<comment type="caution">
    <text evidence="2">The sequence shown here is derived from an EMBL/GenBank/DDBJ whole genome shotgun (WGS) entry which is preliminary data.</text>
</comment>
<gene>
    <name evidence="2" type="ORF">G4223_13205</name>
</gene>
<evidence type="ECO:0000313" key="3">
    <source>
        <dbReference type="Proteomes" id="UP000480684"/>
    </source>
</evidence>
<dbReference type="RefSeq" id="WP_163680509.1">
    <property type="nucleotide sequence ID" value="NZ_JAAIYP010000039.1"/>
</dbReference>
<sequence length="625" mass="68756">MRMGLMAAALTMLAAPGMAAPLCDGRYDGAAQMVDAAIGKYGTLYSGGNHWHSLDNVAATLDLLRLWRGKDDVGFRMAERPVTVDMPLFGPLSYAEVVGEALDTVEADTPAPEALAQTALVLDLATALGDTPDWWRQDTPRPDSNSAALVALAAQRPLLDWLQVVLAASDAPWAMGWHLPDLQEGDRTEAFDRLRADALDRARAGHGLEWAVAAQILGRPGAAEDAELRAQAAEWRDKVQDCSASPAEYAAFAVASTASAAERVDPALLPTRTALWVNRNIAMTMVAKGEPGGLAALGHADHRFAPWLAVARTYAASSLTEIEELHRNRPVNNKSLRALNVLPAAGLQRLALSDAFRGNDRVALLRAAFTRQMALGNTKDAKRLLNALRRVDPQAYIPALEHRLPEEVAMALAAARLPGLTTLVSSTNPEDFEYDTGISLYENRYRLELPAEFASGAAVQGDLETWLLLPQRWYRFRAMHGMTWDALDRLNGRGRYSWRVTIAPTPALFAEDSPFGLARLADFAELKRLRGDNGVVRRISETLLPWAEAESSNAVKRLFLHPDLTAEALYRVVRLARHADPEMDDVTPLARRAFVLLHRRFPHSEWTRRARTWRGPLETDCGCRN</sequence>
<proteinExistence type="predicted"/>
<keyword evidence="3" id="KW-1185">Reference proteome</keyword>
<dbReference type="AlphaFoldDB" id="A0A7C9UXH8"/>
<organism evidence="2 3">
    <name type="scientific">Magnetospirillum aberrantis SpK</name>
    <dbReference type="NCBI Taxonomy" id="908842"/>
    <lineage>
        <taxon>Bacteria</taxon>
        <taxon>Pseudomonadati</taxon>
        <taxon>Pseudomonadota</taxon>
        <taxon>Alphaproteobacteria</taxon>
        <taxon>Rhodospirillales</taxon>
        <taxon>Rhodospirillaceae</taxon>
        <taxon>Magnetospirillum</taxon>
    </lineage>
</organism>
<feature type="chain" id="PRO_5028917438" description="DUF4034 domain-containing protein" evidence="1">
    <location>
        <begin position="20"/>
        <end position="625"/>
    </location>
</feature>
<accession>A0A7C9UXH8</accession>
<dbReference type="EMBL" id="JAAIYP010000039">
    <property type="protein sequence ID" value="NFV81070.1"/>
    <property type="molecule type" value="Genomic_DNA"/>
</dbReference>
<reference evidence="2 3" key="1">
    <citation type="submission" date="2020-02" db="EMBL/GenBank/DDBJ databases">
        <authorList>
            <person name="Dziuba M."/>
            <person name="Kuznetsov B."/>
            <person name="Mardanov A."/>
            <person name="Ravin N."/>
            <person name="Grouzdev D."/>
        </authorList>
    </citation>
    <scope>NUCLEOTIDE SEQUENCE [LARGE SCALE GENOMIC DNA]</scope>
    <source>
        <strain evidence="2 3">SpK</strain>
    </source>
</reference>
<evidence type="ECO:0008006" key="4">
    <source>
        <dbReference type="Google" id="ProtNLM"/>
    </source>
</evidence>
<dbReference type="Proteomes" id="UP000480684">
    <property type="component" value="Unassembled WGS sequence"/>
</dbReference>
<protein>
    <recommendedName>
        <fullName evidence="4">DUF4034 domain-containing protein</fullName>
    </recommendedName>
</protein>
<evidence type="ECO:0000313" key="2">
    <source>
        <dbReference type="EMBL" id="NFV81070.1"/>
    </source>
</evidence>